<keyword evidence="5 9" id="KW-0812">Transmembrane</keyword>
<feature type="transmembrane region" description="Helical" evidence="9">
    <location>
        <begin position="116"/>
        <end position="135"/>
    </location>
</feature>
<dbReference type="FunFam" id="1.20.1250.20:FF:000001">
    <property type="entry name" value="Dicarboxylate MFS transporter"/>
    <property type="match status" value="1"/>
</dbReference>
<dbReference type="Pfam" id="PF07690">
    <property type="entry name" value="MFS_1"/>
    <property type="match status" value="1"/>
</dbReference>
<feature type="transmembrane region" description="Helical" evidence="9">
    <location>
        <begin position="92"/>
        <end position="110"/>
    </location>
</feature>
<keyword evidence="3" id="KW-0813">Transport</keyword>
<dbReference type="RefSeq" id="WP_099650613.1">
    <property type="nucleotide sequence ID" value="NZ_CAJGAB010000043.1"/>
</dbReference>
<evidence type="ECO:0000256" key="6">
    <source>
        <dbReference type="ARBA" id="ARBA00022847"/>
    </source>
</evidence>
<gene>
    <name evidence="11" type="ORF">PYTT13_20845</name>
</gene>
<feature type="transmembrane region" description="Helical" evidence="9">
    <location>
        <begin position="286"/>
        <end position="304"/>
    </location>
</feature>
<keyword evidence="6" id="KW-0769">Symport</keyword>
<accession>A0A2D2C759</accession>
<dbReference type="Gene3D" id="1.20.1250.20">
    <property type="entry name" value="MFS general substrate transporter like domains"/>
    <property type="match status" value="2"/>
</dbReference>
<protein>
    <submittedName>
        <fullName evidence="11">MFS transporter</fullName>
    </submittedName>
</protein>
<keyword evidence="4" id="KW-1003">Cell membrane</keyword>
<evidence type="ECO:0000256" key="7">
    <source>
        <dbReference type="ARBA" id="ARBA00022989"/>
    </source>
</evidence>
<evidence type="ECO:0000256" key="8">
    <source>
        <dbReference type="ARBA" id="ARBA00023136"/>
    </source>
</evidence>
<evidence type="ECO:0000256" key="5">
    <source>
        <dbReference type="ARBA" id="ARBA00022692"/>
    </source>
</evidence>
<dbReference type="GO" id="GO:0005886">
    <property type="term" value="C:plasma membrane"/>
    <property type="evidence" value="ECO:0007669"/>
    <property type="project" value="UniProtKB-SubCell"/>
</dbReference>
<dbReference type="InterPro" id="IPR020846">
    <property type="entry name" value="MFS_dom"/>
</dbReference>
<dbReference type="PROSITE" id="PS00216">
    <property type="entry name" value="SUGAR_TRANSPORT_1"/>
    <property type="match status" value="1"/>
</dbReference>
<keyword evidence="8 9" id="KW-0472">Membrane</keyword>
<evidence type="ECO:0000313" key="12">
    <source>
        <dbReference type="Proteomes" id="UP000229314"/>
    </source>
</evidence>
<evidence type="ECO:0000256" key="4">
    <source>
        <dbReference type="ARBA" id="ARBA00022475"/>
    </source>
</evidence>
<feature type="transmembrane region" description="Helical" evidence="9">
    <location>
        <begin position="311"/>
        <end position="331"/>
    </location>
</feature>
<dbReference type="GO" id="GO:0015293">
    <property type="term" value="F:symporter activity"/>
    <property type="evidence" value="ECO:0007669"/>
    <property type="project" value="UniProtKB-KW"/>
</dbReference>
<reference evidence="11 12" key="1">
    <citation type="submission" date="2017-10" db="EMBL/GenBank/DDBJ databases">
        <title>Complete genome sequence of Paracoccus yeei TT13 isolated from human skin.</title>
        <authorList>
            <person name="Lee K."/>
            <person name="Lim J.Y."/>
            <person name="Hwang I."/>
        </authorList>
    </citation>
    <scope>NUCLEOTIDE SEQUENCE [LARGE SCALE GENOMIC DNA]</scope>
    <source>
        <strain evidence="11 12">TT13</strain>
        <plasmid evidence="12">Plasmid ptt13-3</plasmid>
    </source>
</reference>
<dbReference type="PANTHER" id="PTHR43528">
    <property type="entry name" value="ALPHA-KETOGLUTARATE PERMEASE"/>
    <property type="match status" value="1"/>
</dbReference>
<feature type="transmembrane region" description="Helical" evidence="9">
    <location>
        <begin position="403"/>
        <end position="422"/>
    </location>
</feature>
<comment type="subcellular location">
    <subcellularLocation>
        <location evidence="1">Cell membrane</location>
        <topology evidence="1">Multi-pass membrane protein</topology>
    </subcellularLocation>
</comment>
<feature type="transmembrane region" description="Helical" evidence="9">
    <location>
        <begin position="192"/>
        <end position="211"/>
    </location>
</feature>
<feature type="transmembrane region" description="Helical" evidence="9">
    <location>
        <begin position="245"/>
        <end position="266"/>
    </location>
</feature>
<dbReference type="InterPro" id="IPR036259">
    <property type="entry name" value="MFS_trans_sf"/>
</dbReference>
<name>A0A2D2C759_9RHOB</name>
<feature type="transmembrane region" description="Helical" evidence="9">
    <location>
        <begin position="156"/>
        <end position="180"/>
    </location>
</feature>
<proteinExistence type="inferred from homology"/>
<dbReference type="InterPro" id="IPR011701">
    <property type="entry name" value="MFS"/>
</dbReference>
<evidence type="ECO:0000313" key="11">
    <source>
        <dbReference type="EMBL" id="ATQ58279.1"/>
    </source>
</evidence>
<keyword evidence="11" id="KW-0614">Plasmid</keyword>
<dbReference type="InterPro" id="IPR051084">
    <property type="entry name" value="H+-coupled_symporters"/>
</dbReference>
<dbReference type="AlphaFoldDB" id="A0A2D2C759"/>
<evidence type="ECO:0000256" key="3">
    <source>
        <dbReference type="ARBA" id="ARBA00022448"/>
    </source>
</evidence>
<evidence type="ECO:0000256" key="9">
    <source>
        <dbReference type="SAM" id="Phobius"/>
    </source>
</evidence>
<evidence type="ECO:0000259" key="10">
    <source>
        <dbReference type="PROSITE" id="PS50850"/>
    </source>
</evidence>
<evidence type="ECO:0000256" key="2">
    <source>
        <dbReference type="ARBA" id="ARBA00008240"/>
    </source>
</evidence>
<sequence length="444" mass="48055">MSISAPTHDVVRPDNRRLQDVLAVNFGNTLEWFDWTIYTIFAPYFALQFFPSDDPAAALLAALAVFAAGFLTRPLGGFIFGLYADRVGRKKALTLAMLITASGSVVIAFTPTFASIGIFASLILLVARLAQGIAHGGEMGTSVTYLVERAPRGRRALYGSTSWVSVVLGAMMATITGLIINGSLERAEILDWGWRIPFALGGILGLYGLYLRRRLTETETFRESKVAAGPAQEGKLQALLRNWRGVTVVFGLSAGGSIMFYTWLIYSPTYAQVSRGLDAQSALTASLLAQCVFLIAIPVVGWLADRYGRRPFIILFGLGFILLTFFLDGLIDDTFGGLLTSMVIALLLVACLFGVNTAVWTEVFPTDIRATGVSGTLSLATAIFGGTAPYVNTYLSQIGRHEWFLIYLMAVAGITLITGLLIPETKNLRLNRPDTGHLSNDPLG</sequence>
<organism evidence="11 12">
    <name type="scientific">Paracoccus yeei</name>
    <dbReference type="NCBI Taxonomy" id="147645"/>
    <lineage>
        <taxon>Bacteria</taxon>
        <taxon>Pseudomonadati</taxon>
        <taxon>Pseudomonadota</taxon>
        <taxon>Alphaproteobacteria</taxon>
        <taxon>Rhodobacterales</taxon>
        <taxon>Paracoccaceae</taxon>
        <taxon>Paracoccus</taxon>
    </lineage>
</organism>
<feature type="transmembrane region" description="Helical" evidence="9">
    <location>
        <begin position="372"/>
        <end position="391"/>
    </location>
</feature>
<keyword evidence="7 9" id="KW-1133">Transmembrane helix</keyword>
<dbReference type="SUPFAM" id="SSF103473">
    <property type="entry name" value="MFS general substrate transporter"/>
    <property type="match status" value="1"/>
</dbReference>
<dbReference type="PANTHER" id="PTHR43528:SF1">
    <property type="entry name" value="ALPHA-KETOGLUTARATE PERMEASE"/>
    <property type="match status" value="1"/>
</dbReference>
<geneLocation type="plasmid" evidence="12">
    <name>ptt13-3</name>
</geneLocation>
<dbReference type="EMBL" id="CP024425">
    <property type="protein sequence ID" value="ATQ58279.1"/>
    <property type="molecule type" value="Genomic_DNA"/>
</dbReference>
<dbReference type="GeneID" id="78900096"/>
<feature type="transmembrane region" description="Helical" evidence="9">
    <location>
        <begin position="337"/>
        <end position="360"/>
    </location>
</feature>
<dbReference type="InterPro" id="IPR005829">
    <property type="entry name" value="Sugar_transporter_CS"/>
</dbReference>
<evidence type="ECO:0000256" key="1">
    <source>
        <dbReference type="ARBA" id="ARBA00004651"/>
    </source>
</evidence>
<feature type="transmembrane region" description="Helical" evidence="9">
    <location>
        <begin position="56"/>
        <end position="80"/>
    </location>
</feature>
<feature type="transmembrane region" description="Helical" evidence="9">
    <location>
        <begin position="32"/>
        <end position="50"/>
    </location>
</feature>
<comment type="similarity">
    <text evidence="2">Belongs to the major facilitator superfamily. Metabolite:H+ Symporter (MHS) family (TC 2.A.1.6) family.</text>
</comment>
<feature type="domain" description="Major facilitator superfamily (MFS) profile" evidence="10">
    <location>
        <begin position="20"/>
        <end position="426"/>
    </location>
</feature>
<dbReference type="PROSITE" id="PS50850">
    <property type="entry name" value="MFS"/>
    <property type="match status" value="1"/>
</dbReference>
<dbReference type="Proteomes" id="UP000229314">
    <property type="component" value="Plasmid pTT13-3"/>
</dbReference>